<proteinExistence type="predicted"/>
<dbReference type="EMBL" id="AMFJ01000901">
    <property type="protein sequence ID" value="EKE26204.1"/>
    <property type="molecule type" value="Genomic_DNA"/>
</dbReference>
<accession>K2G817</accession>
<sequence length="50" mass="5951">KKELVIKENKLFSLIKSLNFSFGSAEDNMDWIIDELFKNREEIENVIKSF</sequence>
<comment type="caution">
    <text evidence="1">The sequence shown here is derived from an EMBL/GenBank/DDBJ whole genome shotgun (WGS) entry which is preliminary data.</text>
</comment>
<name>K2G817_9BACT</name>
<feature type="non-terminal residue" evidence="1">
    <location>
        <position position="1"/>
    </location>
</feature>
<protein>
    <submittedName>
        <fullName evidence="1">Uncharacterized protein</fullName>
    </submittedName>
</protein>
<organism evidence="1">
    <name type="scientific">uncultured bacterium</name>
    <name type="common">gcode 4</name>
    <dbReference type="NCBI Taxonomy" id="1234023"/>
    <lineage>
        <taxon>Bacteria</taxon>
        <taxon>environmental samples</taxon>
    </lineage>
</organism>
<evidence type="ECO:0000313" key="1">
    <source>
        <dbReference type="EMBL" id="EKE26204.1"/>
    </source>
</evidence>
<gene>
    <name evidence="1" type="ORF">ACD_4C00385G0001</name>
</gene>
<reference evidence="1" key="1">
    <citation type="journal article" date="2012" name="Science">
        <title>Fermentation, hydrogen, and sulfur metabolism in multiple uncultivated bacterial phyla.</title>
        <authorList>
            <person name="Wrighton K.C."/>
            <person name="Thomas B.C."/>
            <person name="Sharon I."/>
            <person name="Miller C.S."/>
            <person name="Castelle C.J."/>
            <person name="VerBerkmoes N.C."/>
            <person name="Wilkins M.J."/>
            <person name="Hettich R.L."/>
            <person name="Lipton M.S."/>
            <person name="Williams K.H."/>
            <person name="Long P.E."/>
            <person name="Banfield J.F."/>
        </authorList>
    </citation>
    <scope>NUCLEOTIDE SEQUENCE [LARGE SCALE GENOMIC DNA]</scope>
</reference>
<dbReference type="AlphaFoldDB" id="K2G817"/>